<feature type="domain" description="HTH tetR-type" evidence="5">
    <location>
        <begin position="19"/>
        <end position="79"/>
    </location>
</feature>
<organism evidence="6 7">
    <name type="scientific">Microbacterium paraoxydans</name>
    <dbReference type="NCBI Taxonomy" id="199592"/>
    <lineage>
        <taxon>Bacteria</taxon>
        <taxon>Bacillati</taxon>
        <taxon>Actinomycetota</taxon>
        <taxon>Actinomycetes</taxon>
        <taxon>Micrococcales</taxon>
        <taxon>Microbacteriaceae</taxon>
        <taxon>Microbacterium</taxon>
    </lineage>
</organism>
<dbReference type="InterPro" id="IPR009057">
    <property type="entry name" value="Homeodomain-like_sf"/>
</dbReference>
<accession>A0A1H1MCU5</accession>
<feature type="DNA-binding region" description="H-T-H motif" evidence="4">
    <location>
        <begin position="42"/>
        <end position="61"/>
    </location>
</feature>
<sequence>MEERQPSDVPSEAFTPAWDATQRRVLDAADDLLVRSGVHGVTIAALARRSGLSRPTIYRTWRDADDVVRSALLRRVADLLQEFPAKVESRDALVADVLQFTSLFRGDPVYGRLLEEEPEAFTRYTLHRVGSSQRLILRWLADAIAAAQAQGSVRAGEPGEIAVMLLLIAQSAVLSHGTVADLIDEQAWERELRAALDGHLRP</sequence>
<gene>
    <name evidence="6" type="ORF">SAMN04489809_0473</name>
</gene>
<dbReference type="Proteomes" id="UP000182126">
    <property type="component" value="Chromosome I"/>
</dbReference>
<dbReference type="InterPro" id="IPR050109">
    <property type="entry name" value="HTH-type_TetR-like_transc_reg"/>
</dbReference>
<dbReference type="GeneID" id="36299644"/>
<dbReference type="RefSeq" id="WP_060921818.1">
    <property type="nucleotide sequence ID" value="NZ_LT629770.1"/>
</dbReference>
<dbReference type="GO" id="GO:0000976">
    <property type="term" value="F:transcription cis-regulatory region binding"/>
    <property type="evidence" value="ECO:0007669"/>
    <property type="project" value="TreeGrafter"/>
</dbReference>
<dbReference type="Gene3D" id="1.10.357.10">
    <property type="entry name" value="Tetracycline Repressor, domain 2"/>
    <property type="match status" value="1"/>
</dbReference>
<evidence type="ECO:0000259" key="5">
    <source>
        <dbReference type="PROSITE" id="PS50977"/>
    </source>
</evidence>
<name>A0A1H1MCU5_9MICO</name>
<dbReference type="EMBL" id="LT629770">
    <property type="protein sequence ID" value="SDR84422.1"/>
    <property type="molecule type" value="Genomic_DNA"/>
</dbReference>
<keyword evidence="2 4" id="KW-0238">DNA-binding</keyword>
<proteinExistence type="predicted"/>
<dbReference type="InterPro" id="IPR001647">
    <property type="entry name" value="HTH_TetR"/>
</dbReference>
<evidence type="ECO:0000256" key="3">
    <source>
        <dbReference type="ARBA" id="ARBA00023163"/>
    </source>
</evidence>
<evidence type="ECO:0000256" key="4">
    <source>
        <dbReference type="PROSITE-ProRule" id="PRU00335"/>
    </source>
</evidence>
<dbReference type="GO" id="GO:0003700">
    <property type="term" value="F:DNA-binding transcription factor activity"/>
    <property type="evidence" value="ECO:0007669"/>
    <property type="project" value="TreeGrafter"/>
</dbReference>
<keyword evidence="1" id="KW-0805">Transcription regulation</keyword>
<dbReference type="Pfam" id="PF00440">
    <property type="entry name" value="TetR_N"/>
    <property type="match status" value="1"/>
</dbReference>
<dbReference type="PANTHER" id="PTHR30055">
    <property type="entry name" value="HTH-TYPE TRANSCRIPTIONAL REGULATOR RUTR"/>
    <property type="match status" value="1"/>
</dbReference>
<dbReference type="PANTHER" id="PTHR30055:SF234">
    <property type="entry name" value="HTH-TYPE TRANSCRIPTIONAL REGULATOR BETI"/>
    <property type="match status" value="1"/>
</dbReference>
<protein>
    <submittedName>
        <fullName evidence="6">DNA-binding transcriptional regulator, AcrR family</fullName>
    </submittedName>
</protein>
<dbReference type="PROSITE" id="PS50977">
    <property type="entry name" value="HTH_TETR_2"/>
    <property type="match status" value="1"/>
</dbReference>
<reference evidence="6 7" key="1">
    <citation type="submission" date="2016-10" db="EMBL/GenBank/DDBJ databases">
        <authorList>
            <person name="de Groot N.N."/>
        </authorList>
    </citation>
    <scope>NUCLEOTIDE SEQUENCE [LARGE SCALE GENOMIC DNA]</scope>
    <source>
        <strain evidence="6 7">DSM 15019</strain>
    </source>
</reference>
<dbReference type="SUPFAM" id="SSF46689">
    <property type="entry name" value="Homeodomain-like"/>
    <property type="match status" value="1"/>
</dbReference>
<dbReference type="InterPro" id="IPR036271">
    <property type="entry name" value="Tet_transcr_reg_TetR-rel_C_sf"/>
</dbReference>
<dbReference type="SUPFAM" id="SSF48498">
    <property type="entry name" value="Tetracyclin repressor-like, C-terminal domain"/>
    <property type="match status" value="1"/>
</dbReference>
<evidence type="ECO:0000256" key="1">
    <source>
        <dbReference type="ARBA" id="ARBA00023015"/>
    </source>
</evidence>
<evidence type="ECO:0000313" key="6">
    <source>
        <dbReference type="EMBL" id="SDR84422.1"/>
    </source>
</evidence>
<evidence type="ECO:0000313" key="7">
    <source>
        <dbReference type="Proteomes" id="UP000182126"/>
    </source>
</evidence>
<keyword evidence="3" id="KW-0804">Transcription</keyword>
<evidence type="ECO:0000256" key="2">
    <source>
        <dbReference type="ARBA" id="ARBA00023125"/>
    </source>
</evidence>
<dbReference type="AlphaFoldDB" id="A0A1H1MCU5"/>